<dbReference type="RefSeq" id="WP_308712268.1">
    <property type="nucleotide sequence ID" value="NZ_JAVHUY010000008.1"/>
</dbReference>
<feature type="domain" description="RNA polymerase sigma factor 70 region 4 type 2" evidence="7">
    <location>
        <begin position="103"/>
        <end position="154"/>
    </location>
</feature>
<evidence type="ECO:0000256" key="5">
    <source>
        <dbReference type="ARBA" id="ARBA00023163"/>
    </source>
</evidence>
<evidence type="ECO:0000313" key="9">
    <source>
        <dbReference type="Proteomes" id="UP001230908"/>
    </source>
</evidence>
<dbReference type="NCBIfam" id="TIGR02937">
    <property type="entry name" value="sigma70-ECF"/>
    <property type="match status" value="1"/>
</dbReference>
<dbReference type="InterPro" id="IPR014284">
    <property type="entry name" value="RNA_pol_sigma-70_dom"/>
</dbReference>
<dbReference type="InterPro" id="IPR007627">
    <property type="entry name" value="RNA_pol_sigma70_r2"/>
</dbReference>
<dbReference type="NCBIfam" id="TIGR02983">
    <property type="entry name" value="SigE-fam_strep"/>
    <property type="match status" value="1"/>
</dbReference>
<dbReference type="Pfam" id="PF04542">
    <property type="entry name" value="Sigma70_r2"/>
    <property type="match status" value="1"/>
</dbReference>
<dbReference type="PANTHER" id="PTHR43133:SF50">
    <property type="entry name" value="ECF RNA POLYMERASE SIGMA FACTOR SIGM"/>
    <property type="match status" value="1"/>
</dbReference>
<dbReference type="InterPro" id="IPR039425">
    <property type="entry name" value="RNA_pol_sigma-70-like"/>
</dbReference>
<dbReference type="Pfam" id="PF08281">
    <property type="entry name" value="Sigma70_r4_2"/>
    <property type="match status" value="1"/>
</dbReference>
<comment type="caution">
    <text evidence="8">The sequence shown here is derived from an EMBL/GenBank/DDBJ whole genome shotgun (WGS) entry which is preliminary data.</text>
</comment>
<dbReference type="EMBL" id="JAVHUY010000008">
    <property type="protein sequence ID" value="MDQ7905003.1"/>
    <property type="molecule type" value="Genomic_DNA"/>
</dbReference>
<keyword evidence="4" id="KW-0238">DNA-binding</keyword>
<feature type="domain" description="RNA polymerase sigma-70 region 2" evidence="6">
    <location>
        <begin position="14"/>
        <end position="77"/>
    </location>
</feature>
<dbReference type="InterPro" id="IPR014325">
    <property type="entry name" value="RNA_pol_sigma-E_actinobac"/>
</dbReference>
<keyword evidence="9" id="KW-1185">Reference proteome</keyword>
<keyword evidence="3" id="KW-0731">Sigma factor</keyword>
<gene>
    <name evidence="8" type="ORF">RB614_10765</name>
</gene>
<evidence type="ECO:0000259" key="6">
    <source>
        <dbReference type="Pfam" id="PF04542"/>
    </source>
</evidence>
<dbReference type="SUPFAM" id="SSF88659">
    <property type="entry name" value="Sigma3 and sigma4 domains of RNA polymerase sigma factors"/>
    <property type="match status" value="1"/>
</dbReference>
<evidence type="ECO:0000259" key="7">
    <source>
        <dbReference type="Pfam" id="PF08281"/>
    </source>
</evidence>
<reference evidence="8 9" key="1">
    <citation type="submission" date="2023-08" db="EMBL/GenBank/DDBJ databases">
        <title>Phytohabitans sansha sp. nov., isolated from marine sediment.</title>
        <authorList>
            <person name="Zhao Y."/>
            <person name="Yi K."/>
        </authorList>
    </citation>
    <scope>NUCLEOTIDE SEQUENCE [LARGE SCALE GENOMIC DNA]</scope>
    <source>
        <strain evidence="8 9">ZYX-F-186</strain>
    </source>
</reference>
<dbReference type="Gene3D" id="1.10.1740.10">
    <property type="match status" value="1"/>
</dbReference>
<dbReference type="InterPro" id="IPR036388">
    <property type="entry name" value="WH-like_DNA-bd_sf"/>
</dbReference>
<keyword evidence="2" id="KW-0805">Transcription regulation</keyword>
<dbReference type="CDD" id="cd06171">
    <property type="entry name" value="Sigma70_r4"/>
    <property type="match status" value="1"/>
</dbReference>
<evidence type="ECO:0000256" key="3">
    <source>
        <dbReference type="ARBA" id="ARBA00023082"/>
    </source>
</evidence>
<protein>
    <submittedName>
        <fullName evidence="8">SigE family RNA polymerase sigma factor</fullName>
    </submittedName>
</protein>
<accession>A0ABU0ZDG0</accession>
<evidence type="ECO:0000313" key="8">
    <source>
        <dbReference type="EMBL" id="MDQ7905003.1"/>
    </source>
</evidence>
<dbReference type="Gene3D" id="1.10.10.10">
    <property type="entry name" value="Winged helix-like DNA-binding domain superfamily/Winged helix DNA-binding domain"/>
    <property type="match status" value="1"/>
</dbReference>
<evidence type="ECO:0000256" key="2">
    <source>
        <dbReference type="ARBA" id="ARBA00023015"/>
    </source>
</evidence>
<keyword evidence="5" id="KW-0804">Transcription</keyword>
<dbReference type="PANTHER" id="PTHR43133">
    <property type="entry name" value="RNA POLYMERASE ECF-TYPE SIGMA FACTO"/>
    <property type="match status" value="1"/>
</dbReference>
<dbReference type="SUPFAM" id="SSF88946">
    <property type="entry name" value="Sigma2 domain of RNA polymerase sigma factors"/>
    <property type="match status" value="1"/>
</dbReference>
<name>A0ABU0ZDG0_9ACTN</name>
<dbReference type="InterPro" id="IPR013249">
    <property type="entry name" value="RNA_pol_sigma70_r4_t2"/>
</dbReference>
<organism evidence="8 9">
    <name type="scientific">Phytohabitans maris</name>
    <dbReference type="NCBI Taxonomy" id="3071409"/>
    <lineage>
        <taxon>Bacteria</taxon>
        <taxon>Bacillati</taxon>
        <taxon>Actinomycetota</taxon>
        <taxon>Actinomycetes</taxon>
        <taxon>Micromonosporales</taxon>
        <taxon>Micromonosporaceae</taxon>
    </lineage>
</organism>
<dbReference type="InterPro" id="IPR013324">
    <property type="entry name" value="RNA_pol_sigma_r3/r4-like"/>
</dbReference>
<evidence type="ECO:0000256" key="4">
    <source>
        <dbReference type="ARBA" id="ARBA00023125"/>
    </source>
</evidence>
<evidence type="ECO:0000256" key="1">
    <source>
        <dbReference type="ARBA" id="ARBA00010641"/>
    </source>
</evidence>
<dbReference type="InterPro" id="IPR013325">
    <property type="entry name" value="RNA_pol_sigma_r2"/>
</dbReference>
<dbReference type="Proteomes" id="UP001230908">
    <property type="component" value="Unassembled WGS sequence"/>
</dbReference>
<sequence>MEDRDGFQEFVRARLMSLSRVAYLLAGDHNAAEDLVQSTLMKVALRWHQVREAADPDAYVRRILYNERISAWRRRGRGAEVLTDTPPERPSTVDEAEAVARRLMLRRALARLTARQRATIVLRFFEDLSPAEAAEVLGCSVNAVKSQTHHAVGRLRALAPELAELLERSTEVPR</sequence>
<proteinExistence type="inferred from homology"/>
<comment type="similarity">
    <text evidence="1">Belongs to the sigma-70 factor family. ECF subfamily.</text>
</comment>